<gene>
    <name evidence="3" type="ORF">BUE93_20945</name>
</gene>
<protein>
    <recommendedName>
        <fullName evidence="2">Rad50/SbcC-type AAA domain-containing protein</fullName>
    </recommendedName>
</protein>
<dbReference type="InterPro" id="IPR027417">
    <property type="entry name" value="P-loop_NTPase"/>
</dbReference>
<comment type="caution">
    <text evidence="3">The sequence shown here is derived from an EMBL/GenBank/DDBJ whole genome shotgun (WGS) entry which is preliminary data.</text>
</comment>
<dbReference type="AlphaFoldDB" id="A0A2S9WZ33"/>
<reference evidence="3 4" key="1">
    <citation type="submission" date="2017-01" db="EMBL/GenBank/DDBJ databases">
        <title>New insights into the genetic diversity of Chromobacterium isolated from tropical freshwater lake.</title>
        <authorList>
            <person name="Santos A.B."/>
            <person name="Nascimento A.M."/>
            <person name="Da Silva P.C."/>
        </authorList>
    </citation>
    <scope>NUCLEOTIDE SEQUENCE [LARGE SCALE GENOMIC DNA]</scope>
    <source>
        <strain evidence="3 4">56AF</strain>
    </source>
</reference>
<dbReference type="Proteomes" id="UP000239469">
    <property type="component" value="Unassembled WGS sequence"/>
</dbReference>
<dbReference type="GO" id="GO:0006302">
    <property type="term" value="P:double-strand break repair"/>
    <property type="evidence" value="ECO:0007669"/>
    <property type="project" value="InterPro"/>
</dbReference>
<evidence type="ECO:0000313" key="4">
    <source>
        <dbReference type="Proteomes" id="UP000239469"/>
    </source>
</evidence>
<feature type="coiled-coil region" evidence="1">
    <location>
        <begin position="215"/>
        <end position="283"/>
    </location>
</feature>
<dbReference type="Gene3D" id="3.40.50.300">
    <property type="entry name" value="P-loop containing nucleotide triphosphate hydrolases"/>
    <property type="match status" value="1"/>
</dbReference>
<dbReference type="PANTHER" id="PTHR32114">
    <property type="entry name" value="ABC TRANSPORTER ABCH.3"/>
    <property type="match status" value="1"/>
</dbReference>
<evidence type="ECO:0000256" key="1">
    <source>
        <dbReference type="SAM" id="Coils"/>
    </source>
</evidence>
<proteinExistence type="predicted"/>
<dbReference type="SUPFAM" id="SSF52540">
    <property type="entry name" value="P-loop containing nucleoside triphosphate hydrolases"/>
    <property type="match status" value="1"/>
</dbReference>
<dbReference type="OrthoDB" id="9815944at2"/>
<evidence type="ECO:0000313" key="3">
    <source>
        <dbReference type="EMBL" id="PRP68732.1"/>
    </source>
</evidence>
<dbReference type="PANTHER" id="PTHR32114:SF2">
    <property type="entry name" value="ABC TRANSPORTER ABCH.3"/>
    <property type="match status" value="1"/>
</dbReference>
<dbReference type="GO" id="GO:0016887">
    <property type="term" value="F:ATP hydrolysis activity"/>
    <property type="evidence" value="ECO:0007669"/>
    <property type="project" value="InterPro"/>
</dbReference>
<dbReference type="EMBL" id="MTBD01000058">
    <property type="protein sequence ID" value="PRP68732.1"/>
    <property type="molecule type" value="Genomic_DNA"/>
</dbReference>
<sequence length="606" mass="64935">MKITSIIAKNFQGLRHAGLSLSTRIALIAGDNGAGKSSLRDAIAMALSGKPFRVEKKKDFGQLVMEGQKGAEVRIEFDDGRAATLKLPDGKVVYAGGASLEDADTLRAVLPIALNPASFAAATPDERRTALFALTGCGADERGVEQRLIERGLEQRYIDAVLPLVGSGFPAAEADAKRRATEARGAWKALTGEVHGDKKAEGWSVEAAPVDDAAIQQAKADVQKVQDEISQAQQQLGELRARHQQQAGRQQQIARLKEQAAPLERIKAKLAADQLDLAKVRDEVEGISAGPAPRVGLVHDLARALNLSLTMAIPFGDMNAEQRGYLKSASAALELYAAEHGSLADDGVPPSAEDLARLPQLQHSLEMMSRAVANDERDLKVATDAEAQLKALTEGEQPAPVSEADVTGLVERISLLQISHKNVQARLAELQEQHRIAADAAERTQRAAQHHADVQAWSSVADAMAPDGIPAEILADALRPVNDRLFELSQMAGWPRIQISRDMDITADGRVYGLLSESEQWRADCIIALTLSIMSGLRLVLLDRFDVLSMTGRGQLLDLLEGLGDQIDTALVFGTMKGPAASDEVVQAFWISGGEVATGEPYAQAA</sequence>
<dbReference type="RefSeq" id="WP_106078142.1">
    <property type="nucleotide sequence ID" value="NZ_MTBD01000058.1"/>
</dbReference>
<keyword evidence="1" id="KW-0175">Coiled coil</keyword>
<dbReference type="InterPro" id="IPR038729">
    <property type="entry name" value="Rad50/SbcC_AAA"/>
</dbReference>
<feature type="coiled-coil region" evidence="1">
    <location>
        <begin position="413"/>
        <end position="447"/>
    </location>
</feature>
<dbReference type="Pfam" id="PF13476">
    <property type="entry name" value="AAA_23"/>
    <property type="match status" value="1"/>
</dbReference>
<organism evidence="3 4">
    <name type="scientific">Chromobacterium amazonense</name>
    <dbReference type="NCBI Taxonomy" id="1382803"/>
    <lineage>
        <taxon>Bacteria</taxon>
        <taxon>Pseudomonadati</taxon>
        <taxon>Pseudomonadota</taxon>
        <taxon>Betaproteobacteria</taxon>
        <taxon>Neisseriales</taxon>
        <taxon>Chromobacteriaceae</taxon>
        <taxon>Chromobacterium</taxon>
    </lineage>
</organism>
<accession>A0A2S9WZ33</accession>
<name>A0A2S9WZ33_9NEIS</name>
<feature type="domain" description="Rad50/SbcC-type AAA" evidence="2">
    <location>
        <begin position="6"/>
        <end position="80"/>
    </location>
</feature>
<evidence type="ECO:0000259" key="2">
    <source>
        <dbReference type="Pfam" id="PF13476"/>
    </source>
</evidence>